<reference evidence="1 2" key="1">
    <citation type="submission" date="2019-09" db="EMBL/GenBank/DDBJ databases">
        <title>Draft genome sequence of various Type strains from the CCUG.</title>
        <authorList>
            <person name="Pineiro-Iglesias B."/>
            <person name="Tunovic T."/>
            <person name="Unosson C."/>
            <person name="Inganas E."/>
            <person name="Ohlen M."/>
            <person name="Cardew S."/>
            <person name="Jensie-Markopoulos S."/>
            <person name="Salva-Serra F."/>
            <person name="Jaen-Luchoro D."/>
            <person name="Karlsson R."/>
            <person name="Svensson-Stadler L."/>
            <person name="Chun J."/>
            <person name="Moore E."/>
        </authorList>
    </citation>
    <scope>NUCLEOTIDE SEQUENCE [LARGE SCALE GENOMIC DNA]</scope>
    <source>
        <strain evidence="1 2">CCUG 53682T</strain>
    </source>
</reference>
<proteinExistence type="predicted"/>
<accession>A0A5M9QY89</accession>
<dbReference type="AlphaFoldDB" id="A0A5M9QY89"/>
<dbReference type="Proteomes" id="UP000322181">
    <property type="component" value="Unassembled WGS sequence"/>
</dbReference>
<gene>
    <name evidence="1" type="ORF">F4V73_17780</name>
</gene>
<evidence type="ECO:0000313" key="1">
    <source>
        <dbReference type="EMBL" id="KAA8712969.1"/>
    </source>
</evidence>
<dbReference type="RefSeq" id="WP_067370599.1">
    <property type="nucleotide sequence ID" value="NZ_BAAAFS010000007.1"/>
</dbReference>
<comment type="caution">
    <text evidence="1">The sequence shown here is derived from an EMBL/GenBank/DDBJ whole genome shotgun (WGS) entry which is preliminary data.</text>
</comment>
<protein>
    <submittedName>
        <fullName evidence="1">Uncharacterized protein</fullName>
    </submittedName>
</protein>
<sequence length="117" mass="13101">MGYLFTVDTKSEDCYVMVCNKQTRAKLVVRVNQRGVLSNVFQIGDIAIDQQEVITMLPVLMKEREDLDIELGESRADWNSFNLSAPTMGLVEREVQVFYTVGDLHVGGDGLTRIGSD</sequence>
<name>A0A5M9QY89_9GAMM</name>
<organism evidence="1 2">
    <name type="scientific">Morganella psychrotolerans</name>
    <dbReference type="NCBI Taxonomy" id="368603"/>
    <lineage>
        <taxon>Bacteria</taxon>
        <taxon>Pseudomonadati</taxon>
        <taxon>Pseudomonadota</taxon>
        <taxon>Gammaproteobacteria</taxon>
        <taxon>Enterobacterales</taxon>
        <taxon>Morganellaceae</taxon>
        <taxon>Morganella</taxon>
    </lineage>
</organism>
<dbReference type="EMBL" id="VXKB01000008">
    <property type="protein sequence ID" value="KAA8712969.1"/>
    <property type="molecule type" value="Genomic_DNA"/>
</dbReference>
<evidence type="ECO:0000313" key="2">
    <source>
        <dbReference type="Proteomes" id="UP000322181"/>
    </source>
</evidence>